<comment type="subcellular location">
    <subcellularLocation>
        <location evidence="2">Cell membrane</location>
    </subcellularLocation>
    <subcellularLocation>
        <location evidence="1">Membrane</location>
        <topology evidence="1">Single-pass membrane protein</topology>
    </subcellularLocation>
</comment>
<dbReference type="InterPro" id="IPR051474">
    <property type="entry name" value="Anti-sigma-K/W_factor"/>
</dbReference>
<dbReference type="Pfam" id="PF10099">
    <property type="entry name" value="RskA_C"/>
    <property type="match status" value="1"/>
</dbReference>
<comment type="caution">
    <text evidence="13">The sequence shown here is derived from an EMBL/GenBank/DDBJ whole genome shotgun (WGS) entry which is preliminary data.</text>
</comment>
<dbReference type="Proteomes" id="UP001239626">
    <property type="component" value="Unassembled WGS sequence"/>
</dbReference>
<evidence type="ECO:0000313" key="13">
    <source>
        <dbReference type="EMBL" id="MDQ0372864.1"/>
    </source>
</evidence>
<reference evidence="13 14" key="1">
    <citation type="submission" date="2023-07" db="EMBL/GenBank/DDBJ databases">
        <title>Sorghum-associated microbial communities from plants grown in Nebraska, USA.</title>
        <authorList>
            <person name="Schachtman D."/>
        </authorList>
    </citation>
    <scope>NUCLEOTIDE SEQUENCE [LARGE SCALE GENOMIC DNA]</scope>
    <source>
        <strain evidence="13 14">BE332</strain>
    </source>
</reference>
<keyword evidence="4" id="KW-0812">Transmembrane</keyword>
<evidence type="ECO:0000256" key="1">
    <source>
        <dbReference type="ARBA" id="ARBA00004167"/>
    </source>
</evidence>
<evidence type="ECO:0000259" key="12">
    <source>
        <dbReference type="Pfam" id="PF10099"/>
    </source>
</evidence>
<organism evidence="13 14">
    <name type="scientific">Cellulomonas humilata</name>
    <dbReference type="NCBI Taxonomy" id="144055"/>
    <lineage>
        <taxon>Bacteria</taxon>
        <taxon>Bacillati</taxon>
        <taxon>Actinomycetota</taxon>
        <taxon>Actinomycetes</taxon>
        <taxon>Micrococcales</taxon>
        <taxon>Cellulomonadaceae</taxon>
        <taxon>Cellulomonas</taxon>
    </lineage>
</organism>
<gene>
    <name evidence="13" type="ORF">J2X26_001161</name>
</gene>
<keyword evidence="14" id="KW-1185">Reference proteome</keyword>
<name>A0ABU0EC84_9CELL</name>
<evidence type="ECO:0000256" key="6">
    <source>
        <dbReference type="ARBA" id="ARBA00023015"/>
    </source>
</evidence>
<dbReference type="PANTHER" id="PTHR37461">
    <property type="entry name" value="ANTI-SIGMA-K FACTOR RSKA"/>
    <property type="match status" value="1"/>
</dbReference>
<feature type="region of interest" description="Disordered" evidence="11">
    <location>
        <begin position="88"/>
        <end position="111"/>
    </location>
</feature>
<dbReference type="PANTHER" id="PTHR37461:SF1">
    <property type="entry name" value="ANTI-SIGMA-K FACTOR RSKA"/>
    <property type="match status" value="1"/>
</dbReference>
<proteinExistence type="predicted"/>
<feature type="domain" description="Anti-sigma K factor RskA C-terminal" evidence="12">
    <location>
        <begin position="118"/>
        <end position="253"/>
    </location>
</feature>
<evidence type="ECO:0000256" key="3">
    <source>
        <dbReference type="ARBA" id="ARBA00022475"/>
    </source>
</evidence>
<accession>A0ABU0EC84</accession>
<dbReference type="InterPro" id="IPR018764">
    <property type="entry name" value="RskA_C"/>
</dbReference>
<evidence type="ECO:0000256" key="8">
    <source>
        <dbReference type="ARBA" id="ARBA00023163"/>
    </source>
</evidence>
<keyword evidence="8" id="KW-0804">Transcription</keyword>
<evidence type="ECO:0000256" key="5">
    <source>
        <dbReference type="ARBA" id="ARBA00022989"/>
    </source>
</evidence>
<evidence type="ECO:0000256" key="2">
    <source>
        <dbReference type="ARBA" id="ARBA00004236"/>
    </source>
</evidence>
<evidence type="ECO:0000256" key="4">
    <source>
        <dbReference type="ARBA" id="ARBA00022692"/>
    </source>
</evidence>
<evidence type="ECO:0000256" key="7">
    <source>
        <dbReference type="ARBA" id="ARBA00023136"/>
    </source>
</evidence>
<evidence type="ECO:0000256" key="11">
    <source>
        <dbReference type="SAM" id="MobiDB-lite"/>
    </source>
</evidence>
<dbReference type="RefSeq" id="WP_307490574.1">
    <property type="nucleotide sequence ID" value="NZ_JAUSVB010000001.1"/>
</dbReference>
<keyword evidence="6" id="KW-0805">Transcription regulation</keyword>
<evidence type="ECO:0000256" key="9">
    <source>
        <dbReference type="ARBA" id="ARBA00029829"/>
    </source>
</evidence>
<keyword evidence="5" id="KW-1133">Transmembrane helix</keyword>
<dbReference type="InterPro" id="IPR041916">
    <property type="entry name" value="Anti_sigma_zinc_sf"/>
</dbReference>
<sequence length="260" mass="26229">MTTGSSSFSGDDVRSLLGAYALDAVDPDERAAVERLVATDPSAAAELAQLTAVAATLGDAVAGEPPAALRASVLDAIADVPQLGPLAGPRHVDRSAATSDQPEVTHLADRRRPSRTRWLAVAAAVVVGAAVPTALALQQAQRANQAEQQQQALADLLTDPSAVVVHGDVTGGGAATAILTDDRALFSATGLPDPGDDKAYQLWVVDADGATSAGVLADDAGSVRQLTDDFSPGDALAITIEPAGGSTQPTTDPLVVLTST</sequence>
<evidence type="ECO:0000256" key="10">
    <source>
        <dbReference type="ARBA" id="ARBA00030803"/>
    </source>
</evidence>
<protein>
    <recommendedName>
        <fullName evidence="10">Regulator of SigK</fullName>
    </recommendedName>
    <alternativeName>
        <fullName evidence="9">Sigma-K anti-sigma factor RskA</fullName>
    </alternativeName>
</protein>
<dbReference type="EMBL" id="JAUSVB010000001">
    <property type="protein sequence ID" value="MDQ0372864.1"/>
    <property type="molecule type" value="Genomic_DNA"/>
</dbReference>
<dbReference type="Gene3D" id="1.10.10.1320">
    <property type="entry name" value="Anti-sigma factor, zinc-finger domain"/>
    <property type="match status" value="1"/>
</dbReference>
<keyword evidence="3" id="KW-1003">Cell membrane</keyword>
<evidence type="ECO:0000313" key="14">
    <source>
        <dbReference type="Proteomes" id="UP001239626"/>
    </source>
</evidence>
<keyword evidence="7" id="KW-0472">Membrane</keyword>